<feature type="transmembrane region" description="Helical" evidence="8">
    <location>
        <begin position="170"/>
        <end position="190"/>
    </location>
</feature>
<feature type="domain" description="Major facilitator superfamily (MFS) profile" evidence="9">
    <location>
        <begin position="17"/>
        <end position="465"/>
    </location>
</feature>
<evidence type="ECO:0000256" key="6">
    <source>
        <dbReference type="ARBA" id="ARBA00022989"/>
    </source>
</evidence>
<evidence type="ECO:0000313" key="10">
    <source>
        <dbReference type="EMBL" id="MBE1562195.1"/>
    </source>
</evidence>
<feature type="transmembrane region" description="Helical" evidence="8">
    <location>
        <begin position="363"/>
        <end position="385"/>
    </location>
</feature>
<protein>
    <submittedName>
        <fullName evidence="10">EmrB/QacA subfamily drug resistance transporter</fullName>
    </submittedName>
</protein>
<evidence type="ECO:0000259" key="9">
    <source>
        <dbReference type="PROSITE" id="PS50850"/>
    </source>
</evidence>
<feature type="transmembrane region" description="Helical" evidence="8">
    <location>
        <begin position="232"/>
        <end position="252"/>
    </location>
</feature>
<comment type="similarity">
    <text evidence="2">Belongs to the major facilitator superfamily. EmrB family.</text>
</comment>
<feature type="transmembrane region" description="Helical" evidence="8">
    <location>
        <begin position="273"/>
        <end position="299"/>
    </location>
</feature>
<reference evidence="10 11" key="1">
    <citation type="submission" date="2020-10" db="EMBL/GenBank/DDBJ databases">
        <title>Sequencing the genomes of 1000 actinobacteria strains.</title>
        <authorList>
            <person name="Klenk H.-P."/>
        </authorList>
    </citation>
    <scope>NUCLEOTIDE SEQUENCE [LARGE SCALE GENOMIC DNA]</scope>
    <source>
        <strain evidence="10 11">DSM 43748</strain>
    </source>
</reference>
<evidence type="ECO:0000256" key="5">
    <source>
        <dbReference type="ARBA" id="ARBA00022692"/>
    </source>
</evidence>
<evidence type="ECO:0000256" key="8">
    <source>
        <dbReference type="SAM" id="Phobius"/>
    </source>
</evidence>
<dbReference type="Proteomes" id="UP000661607">
    <property type="component" value="Unassembled WGS sequence"/>
</dbReference>
<dbReference type="Gene3D" id="1.20.1250.20">
    <property type="entry name" value="MFS general substrate transporter like domains"/>
    <property type="match status" value="1"/>
</dbReference>
<dbReference type="InterPro" id="IPR011701">
    <property type="entry name" value="MFS"/>
</dbReference>
<feature type="transmembrane region" description="Helical" evidence="8">
    <location>
        <begin position="17"/>
        <end position="39"/>
    </location>
</feature>
<keyword evidence="3" id="KW-0813">Transport</keyword>
<feature type="transmembrane region" description="Helical" evidence="8">
    <location>
        <begin position="51"/>
        <end position="70"/>
    </location>
</feature>
<comment type="subcellular location">
    <subcellularLocation>
        <location evidence="1">Cell membrane</location>
        <topology evidence="1">Multi-pass membrane protein</topology>
    </subcellularLocation>
</comment>
<proteinExistence type="inferred from homology"/>
<dbReference type="EMBL" id="JADBEF010000001">
    <property type="protein sequence ID" value="MBE1562195.1"/>
    <property type="molecule type" value="Genomic_DNA"/>
</dbReference>
<dbReference type="Pfam" id="PF07690">
    <property type="entry name" value="MFS_1"/>
    <property type="match status" value="1"/>
</dbReference>
<feature type="transmembrane region" description="Helical" evidence="8">
    <location>
        <begin position="108"/>
        <end position="129"/>
    </location>
</feature>
<feature type="transmembrane region" description="Helical" evidence="8">
    <location>
        <begin position="311"/>
        <end position="328"/>
    </location>
</feature>
<dbReference type="CDD" id="cd17503">
    <property type="entry name" value="MFS_LmrB_MDR_like"/>
    <property type="match status" value="1"/>
</dbReference>
<sequence>MTAVATPERLDPALLKLAGIVVVGALASLLNTTILSVAIDGLGRHFDAPLPTVQWVATGYLLAMAMAIPLTGWSVQRFGTKAMWLSALSLFLTASVLCGLAWSIETLIAFRVLQGLAGGMILPLAQTILAQAAGPSRFGRVMALVAIPGQLAPIIGPVLGGVLIDGAGWRWVFFVNVPVVGLALLLAWRAMPSSRPQGRPPLDVLGLVLLSPGLAALVYGLTQIGGAGGRGFGSTVSVISLVAGVGLVTVFARHALRTRAAPLLDLRLFRHRSYTLVTTLTFLSGASIFGPMFLLPLYYQQVHGLTTVETGLMLAPQGIGTALSLLIAGRLNDRIGARPLVVVGLVVTVAATIPFTQSGTGDLFQIITLLIRGMGLGTAGVAMMAGAYQGLRPDQIPGATGLTNVVQRVGGSLGTAVLAVVLQRATQDHGTPTALEGAFGETFWWTVGFALIALIPAWLLPRSRPAPTGPGARGGRGATH</sequence>
<organism evidence="10 11">
    <name type="scientific">Nonomuraea africana</name>
    <dbReference type="NCBI Taxonomy" id="46171"/>
    <lineage>
        <taxon>Bacteria</taxon>
        <taxon>Bacillati</taxon>
        <taxon>Actinomycetota</taxon>
        <taxon>Actinomycetes</taxon>
        <taxon>Streptosporangiales</taxon>
        <taxon>Streptosporangiaceae</taxon>
        <taxon>Nonomuraea</taxon>
    </lineage>
</organism>
<accession>A0ABR9KJQ9</accession>
<feature type="transmembrane region" description="Helical" evidence="8">
    <location>
        <begin position="340"/>
        <end position="357"/>
    </location>
</feature>
<feature type="transmembrane region" description="Helical" evidence="8">
    <location>
        <begin position="141"/>
        <end position="164"/>
    </location>
</feature>
<dbReference type="InterPro" id="IPR036259">
    <property type="entry name" value="MFS_trans_sf"/>
</dbReference>
<dbReference type="PANTHER" id="PTHR42718">
    <property type="entry name" value="MAJOR FACILITATOR SUPERFAMILY MULTIDRUG TRANSPORTER MFSC"/>
    <property type="match status" value="1"/>
</dbReference>
<keyword evidence="4" id="KW-1003">Cell membrane</keyword>
<dbReference type="Gene3D" id="1.20.1720.10">
    <property type="entry name" value="Multidrug resistance protein D"/>
    <property type="match status" value="1"/>
</dbReference>
<dbReference type="RefSeq" id="WP_192776963.1">
    <property type="nucleotide sequence ID" value="NZ_BAAASY010000039.1"/>
</dbReference>
<feature type="transmembrane region" description="Helical" evidence="8">
    <location>
        <begin position="82"/>
        <end position="102"/>
    </location>
</feature>
<evidence type="ECO:0000313" key="11">
    <source>
        <dbReference type="Proteomes" id="UP000661607"/>
    </source>
</evidence>
<name>A0ABR9KJQ9_9ACTN</name>
<feature type="transmembrane region" description="Helical" evidence="8">
    <location>
        <begin position="442"/>
        <end position="460"/>
    </location>
</feature>
<evidence type="ECO:0000256" key="3">
    <source>
        <dbReference type="ARBA" id="ARBA00022448"/>
    </source>
</evidence>
<dbReference type="InterPro" id="IPR004638">
    <property type="entry name" value="EmrB-like"/>
</dbReference>
<dbReference type="PROSITE" id="PS50850">
    <property type="entry name" value="MFS"/>
    <property type="match status" value="1"/>
</dbReference>
<keyword evidence="6 8" id="KW-1133">Transmembrane helix</keyword>
<dbReference type="InterPro" id="IPR020846">
    <property type="entry name" value="MFS_dom"/>
</dbReference>
<dbReference type="PANTHER" id="PTHR42718:SF9">
    <property type="entry name" value="MAJOR FACILITATOR SUPERFAMILY MULTIDRUG TRANSPORTER MFSC"/>
    <property type="match status" value="1"/>
</dbReference>
<evidence type="ECO:0000256" key="2">
    <source>
        <dbReference type="ARBA" id="ARBA00008537"/>
    </source>
</evidence>
<comment type="caution">
    <text evidence="10">The sequence shown here is derived from an EMBL/GenBank/DDBJ whole genome shotgun (WGS) entry which is preliminary data.</text>
</comment>
<keyword evidence="5 8" id="KW-0812">Transmembrane</keyword>
<keyword evidence="7 8" id="KW-0472">Membrane</keyword>
<feature type="transmembrane region" description="Helical" evidence="8">
    <location>
        <begin position="405"/>
        <end position="422"/>
    </location>
</feature>
<gene>
    <name evidence="10" type="ORF">H4W81_004974</name>
</gene>
<dbReference type="NCBIfam" id="TIGR00711">
    <property type="entry name" value="efflux_EmrB"/>
    <property type="match status" value="1"/>
</dbReference>
<keyword evidence="11" id="KW-1185">Reference proteome</keyword>
<feature type="transmembrane region" description="Helical" evidence="8">
    <location>
        <begin position="202"/>
        <end position="220"/>
    </location>
</feature>
<evidence type="ECO:0000256" key="4">
    <source>
        <dbReference type="ARBA" id="ARBA00022475"/>
    </source>
</evidence>
<evidence type="ECO:0000256" key="7">
    <source>
        <dbReference type="ARBA" id="ARBA00023136"/>
    </source>
</evidence>
<dbReference type="SUPFAM" id="SSF103473">
    <property type="entry name" value="MFS general substrate transporter"/>
    <property type="match status" value="1"/>
</dbReference>
<evidence type="ECO:0000256" key="1">
    <source>
        <dbReference type="ARBA" id="ARBA00004651"/>
    </source>
</evidence>